<name>A0A835VR72_CHLIN</name>
<feature type="compositionally biased region" description="Pro residues" evidence="1">
    <location>
        <begin position="668"/>
        <end position="682"/>
    </location>
</feature>
<protein>
    <recommendedName>
        <fullName evidence="4">WSC domain-containing protein</fullName>
    </recommendedName>
</protein>
<organism evidence="2 3">
    <name type="scientific">Chlamydomonas incerta</name>
    <dbReference type="NCBI Taxonomy" id="51695"/>
    <lineage>
        <taxon>Eukaryota</taxon>
        <taxon>Viridiplantae</taxon>
        <taxon>Chlorophyta</taxon>
        <taxon>core chlorophytes</taxon>
        <taxon>Chlorophyceae</taxon>
        <taxon>CS clade</taxon>
        <taxon>Chlamydomonadales</taxon>
        <taxon>Chlamydomonadaceae</taxon>
        <taxon>Chlamydomonas</taxon>
    </lineage>
</organism>
<evidence type="ECO:0000256" key="1">
    <source>
        <dbReference type="SAM" id="MobiDB-lite"/>
    </source>
</evidence>
<feature type="compositionally biased region" description="Low complexity" evidence="1">
    <location>
        <begin position="695"/>
        <end position="706"/>
    </location>
</feature>
<dbReference type="Proteomes" id="UP000650467">
    <property type="component" value="Unassembled WGS sequence"/>
</dbReference>
<feature type="compositionally biased region" description="Pro residues" evidence="1">
    <location>
        <begin position="316"/>
        <end position="329"/>
    </location>
</feature>
<feature type="compositionally biased region" description="Pro residues" evidence="1">
    <location>
        <begin position="284"/>
        <end position="308"/>
    </location>
</feature>
<dbReference type="EMBL" id="JAEHOC010000092">
    <property type="protein sequence ID" value="KAG2422848.1"/>
    <property type="molecule type" value="Genomic_DNA"/>
</dbReference>
<feature type="compositionally biased region" description="Pro residues" evidence="1">
    <location>
        <begin position="1013"/>
        <end position="1034"/>
    </location>
</feature>
<feature type="region of interest" description="Disordered" evidence="1">
    <location>
        <begin position="662"/>
        <end position="708"/>
    </location>
</feature>
<feature type="compositionally biased region" description="Pro residues" evidence="1">
    <location>
        <begin position="828"/>
        <end position="861"/>
    </location>
</feature>
<proteinExistence type="predicted"/>
<evidence type="ECO:0008006" key="4">
    <source>
        <dbReference type="Google" id="ProtNLM"/>
    </source>
</evidence>
<dbReference type="PANTHER" id="PTHR36586">
    <property type="entry name" value="PROLINE-RICH EXTENSIN-LIKE"/>
    <property type="match status" value="1"/>
</dbReference>
<keyword evidence="3" id="KW-1185">Reference proteome</keyword>
<comment type="caution">
    <text evidence="2">The sequence shown here is derived from an EMBL/GenBank/DDBJ whole genome shotgun (WGS) entry which is preliminary data.</text>
</comment>
<accession>A0A835VR72</accession>
<dbReference type="PANTHER" id="PTHR36586:SF43">
    <property type="entry name" value="EXTENSIN-LIKE PROTEIN-RELATED"/>
    <property type="match status" value="1"/>
</dbReference>
<dbReference type="OrthoDB" id="559311at2759"/>
<dbReference type="AlphaFoldDB" id="A0A835VR72"/>
<evidence type="ECO:0000313" key="2">
    <source>
        <dbReference type="EMBL" id="KAG2422848.1"/>
    </source>
</evidence>
<feature type="region of interest" description="Disordered" evidence="1">
    <location>
        <begin position="277"/>
        <end position="417"/>
    </location>
</feature>
<feature type="compositionally biased region" description="Pro residues" evidence="1">
    <location>
        <begin position="337"/>
        <end position="415"/>
    </location>
</feature>
<evidence type="ECO:0000313" key="3">
    <source>
        <dbReference type="Proteomes" id="UP000650467"/>
    </source>
</evidence>
<gene>
    <name evidence="2" type="ORF">HXX76_011663</name>
</gene>
<sequence>MPSTDSQRLLAYYFLQIYTCSQAATSAECTGSCTWDVETGGCYLDQFMGLAWLRDKGYCAGSPLDAAAACRGLDSAAACGGDGGCFWEPKPTSSYTPAVLPYGIANVAVENAFNMLGFDTSAAPGTGVCMPRWMKDDPTRVRDIAAKYKAYVAAASPRDSDTAAGLVAALADDLLGTCPELDRFRQLLTSCPSHTAATACRPLADGCYWDSYAKVCDALNMGLALVLDPADPWVAAWDGANGACMAATTRAACAAAGTVVLDPSLYTNPDYISAARPSYAGGPPASPAPPRQSPPPAPPRPPPRPPPGGGAKRRPPPPAPASDAPPPDSNPGFGTPPDAPSPASPFVPSSPPPSTPAPLTRSPPPPSPPATHPTPVSPDPFPPSPPPPSPLPPSPPPPPRDWPSPPPPPPVPPAPTTADVAREFNATAAADLASLTRGLPPTGLRNRYPASVLVLTRAALPVVEAAGNRAVVAAARSGAGRLAALGGEQMVTRCCVGGTATPTSSDSDPELDRLISNIVVWAAEAGVVRPERDPAAAATALLCVSDPRYLPMARFVSERSSATAAAASDTAVRNVTALREAVPLGAFVSAFQQRQQQLQISNPDGTGLISSGVGGRLDCDVYVIGAYDSAYSLPYVQEALVGFVRSGGGLVVAGPDVMPSEFYRRLPKPPPPPPSPSPPSPKPAVSTGRSRRQLLEQGQQGEQGQQAEDDVGAPLIDATSITVNAITGPLGLTFSGFISDPGGNLTLAAGPSLLRNAELAAAAYLGYLQGQVALSAPEIKVTATTIARARATLPRSSSSSSVYGSGSAAFWELSDAAAVLEAGGQLSPPSPPPQSSPPPPTVVRRPPPPPPSPPPAPPPAPRNLSAIAAGLLSMAAVGCIADSPTARILPYLVTANDLSNSVDRCVGAAAAAAVRRFRAAALVASSPSPQAAVGGGTVIVLHVGVSAAQCWYGAVGTAAEPPPAPPASRQLDSARCSTACPGAPSELCGGPAATVNGTALALLSVVRIELAVPPPQPAPPQQAVGGPPPPPHRSPPPRKEGGSGGSSSGTTRHPPPSRRHGSGSSATRTAAPPPRLLVKLRPGTEVRPARRAAMESPDEEEEK</sequence>
<feature type="region of interest" description="Disordered" evidence="1">
    <location>
        <begin position="822"/>
        <end position="862"/>
    </location>
</feature>
<feature type="region of interest" description="Disordered" evidence="1">
    <location>
        <begin position="1013"/>
        <end position="1103"/>
    </location>
</feature>
<reference evidence="2" key="1">
    <citation type="journal article" date="2020" name="bioRxiv">
        <title>Comparative genomics of Chlamydomonas.</title>
        <authorList>
            <person name="Craig R.J."/>
            <person name="Hasan A.R."/>
            <person name="Ness R.W."/>
            <person name="Keightley P.D."/>
        </authorList>
    </citation>
    <scope>NUCLEOTIDE SEQUENCE</scope>
    <source>
        <strain evidence="2">SAG 7.73</strain>
    </source>
</reference>